<protein>
    <submittedName>
        <fullName evidence="1">Uncharacterized protein</fullName>
    </submittedName>
</protein>
<proteinExistence type="predicted"/>
<evidence type="ECO:0000313" key="1">
    <source>
        <dbReference type="EMBL" id="GAH42581.1"/>
    </source>
</evidence>
<comment type="caution">
    <text evidence="1">The sequence shown here is derived from an EMBL/GenBank/DDBJ whole genome shotgun (WGS) entry which is preliminary data.</text>
</comment>
<gene>
    <name evidence="1" type="ORF">S03H2_16686</name>
</gene>
<reference evidence="1" key="1">
    <citation type="journal article" date="2014" name="Front. Microbiol.">
        <title>High frequency of phylogenetically diverse reductive dehalogenase-homologous genes in deep subseafloor sedimentary metagenomes.</title>
        <authorList>
            <person name="Kawai M."/>
            <person name="Futagami T."/>
            <person name="Toyoda A."/>
            <person name="Takaki Y."/>
            <person name="Nishi S."/>
            <person name="Hori S."/>
            <person name="Arai W."/>
            <person name="Tsubouchi T."/>
            <person name="Morono Y."/>
            <person name="Uchiyama I."/>
            <person name="Ito T."/>
            <person name="Fujiyama A."/>
            <person name="Inagaki F."/>
            <person name="Takami H."/>
        </authorList>
    </citation>
    <scope>NUCLEOTIDE SEQUENCE</scope>
    <source>
        <strain evidence="1">Expedition CK06-06</strain>
    </source>
</reference>
<dbReference type="EMBL" id="BARU01008542">
    <property type="protein sequence ID" value="GAH42581.1"/>
    <property type="molecule type" value="Genomic_DNA"/>
</dbReference>
<accession>X1FAB6</accession>
<dbReference type="AlphaFoldDB" id="X1FAB6"/>
<sequence length="49" mass="5606">MAQEMDMEKVQEFLEEAGVMQIVDLVHLAEALEIALEKDRARAQEESKC</sequence>
<organism evidence="1">
    <name type="scientific">marine sediment metagenome</name>
    <dbReference type="NCBI Taxonomy" id="412755"/>
    <lineage>
        <taxon>unclassified sequences</taxon>
        <taxon>metagenomes</taxon>
        <taxon>ecological metagenomes</taxon>
    </lineage>
</organism>
<name>X1FAB6_9ZZZZ</name>